<dbReference type="CDD" id="cd00082">
    <property type="entry name" value="HisKA"/>
    <property type="match status" value="1"/>
</dbReference>
<evidence type="ECO:0000259" key="12">
    <source>
        <dbReference type="PROSITE" id="PS50109"/>
    </source>
</evidence>
<evidence type="ECO:0000256" key="11">
    <source>
        <dbReference type="SAM" id="Phobius"/>
    </source>
</evidence>
<dbReference type="OrthoDB" id="9177042at2"/>
<dbReference type="FunFam" id="3.30.450.20:FF:000060">
    <property type="entry name" value="Sensor protein FixL"/>
    <property type="match status" value="1"/>
</dbReference>
<gene>
    <name evidence="16" type="ORF">F7Q92_16015</name>
</gene>
<dbReference type="PRINTS" id="PR00344">
    <property type="entry name" value="BCTRLSENSOR"/>
</dbReference>
<dbReference type="Pfam" id="PF13426">
    <property type="entry name" value="PAS_9"/>
    <property type="match status" value="1"/>
</dbReference>
<evidence type="ECO:0000259" key="15">
    <source>
        <dbReference type="PROSITE" id="PS50113"/>
    </source>
</evidence>
<dbReference type="InterPro" id="IPR000700">
    <property type="entry name" value="PAS-assoc_C"/>
</dbReference>
<feature type="domain" description="Response regulatory" evidence="13">
    <location>
        <begin position="1178"/>
        <end position="1298"/>
    </location>
</feature>
<dbReference type="InterPro" id="IPR005467">
    <property type="entry name" value="His_kinase_dom"/>
</dbReference>
<dbReference type="InterPro" id="IPR003661">
    <property type="entry name" value="HisK_dim/P_dom"/>
</dbReference>
<dbReference type="Pfam" id="PF00989">
    <property type="entry name" value="PAS"/>
    <property type="match status" value="2"/>
</dbReference>
<dbReference type="InterPro" id="IPR001610">
    <property type="entry name" value="PAC"/>
</dbReference>
<dbReference type="NCBIfam" id="TIGR00229">
    <property type="entry name" value="sensory_box"/>
    <property type="match status" value="5"/>
</dbReference>
<dbReference type="RefSeq" id="WP_151125110.1">
    <property type="nucleotide sequence ID" value="NZ_CP088082.1"/>
</dbReference>
<evidence type="ECO:0000313" key="17">
    <source>
        <dbReference type="Proteomes" id="UP000430120"/>
    </source>
</evidence>
<evidence type="ECO:0000256" key="8">
    <source>
        <dbReference type="ARBA" id="ARBA00059827"/>
    </source>
</evidence>
<dbReference type="PROSITE" id="PS50109">
    <property type="entry name" value="HIS_KIN"/>
    <property type="match status" value="1"/>
</dbReference>
<keyword evidence="17" id="KW-1185">Reference proteome</keyword>
<dbReference type="SUPFAM" id="SSF55785">
    <property type="entry name" value="PYP-like sensor domain (PAS domain)"/>
    <property type="match status" value="5"/>
</dbReference>
<dbReference type="EC" id="2.7.13.3" evidence="2"/>
<keyword evidence="11" id="KW-1133">Transmembrane helix</keyword>
<feature type="domain" description="PAS" evidence="14">
    <location>
        <begin position="279"/>
        <end position="326"/>
    </location>
</feature>
<keyword evidence="7" id="KW-0067">ATP-binding</keyword>
<dbReference type="SMART" id="SM00448">
    <property type="entry name" value="REC"/>
    <property type="match status" value="1"/>
</dbReference>
<dbReference type="Proteomes" id="UP000430120">
    <property type="component" value="Unassembled WGS sequence"/>
</dbReference>
<dbReference type="Gene3D" id="1.10.287.130">
    <property type="match status" value="1"/>
</dbReference>
<dbReference type="InterPro" id="IPR052162">
    <property type="entry name" value="Sensor_kinase/Photoreceptor"/>
</dbReference>
<feature type="transmembrane region" description="Helical" evidence="11">
    <location>
        <begin position="194"/>
        <end position="211"/>
    </location>
</feature>
<keyword evidence="6" id="KW-0418">Kinase</keyword>
<keyword evidence="11" id="KW-0472">Membrane</keyword>
<dbReference type="SMART" id="SM00091">
    <property type="entry name" value="PAS"/>
    <property type="match status" value="5"/>
</dbReference>
<evidence type="ECO:0000256" key="5">
    <source>
        <dbReference type="ARBA" id="ARBA00022741"/>
    </source>
</evidence>
<evidence type="ECO:0000256" key="4">
    <source>
        <dbReference type="ARBA" id="ARBA00022679"/>
    </source>
</evidence>
<dbReference type="CDD" id="cd00130">
    <property type="entry name" value="PAS"/>
    <property type="match status" value="5"/>
</dbReference>
<feature type="transmembrane region" description="Helical" evidence="11">
    <location>
        <begin position="223"/>
        <end position="243"/>
    </location>
</feature>
<dbReference type="GO" id="GO:0000155">
    <property type="term" value="F:phosphorelay sensor kinase activity"/>
    <property type="evidence" value="ECO:0007669"/>
    <property type="project" value="InterPro"/>
</dbReference>
<feature type="domain" description="PAC" evidence="15">
    <location>
        <begin position="730"/>
        <end position="782"/>
    </location>
</feature>
<evidence type="ECO:0000259" key="14">
    <source>
        <dbReference type="PROSITE" id="PS50112"/>
    </source>
</evidence>
<dbReference type="InterPro" id="IPR035965">
    <property type="entry name" value="PAS-like_dom_sf"/>
</dbReference>
<dbReference type="InterPro" id="IPR004358">
    <property type="entry name" value="Sig_transdc_His_kin-like_C"/>
</dbReference>
<comment type="function">
    <text evidence="8">Putative oxygen sensor; modulates the activity of FixJ, a transcriptional activator of nitrogen fixation fixK gene. FixL probably acts as a kinase that phosphorylates FixJ.</text>
</comment>
<feature type="domain" description="PAS" evidence="14">
    <location>
        <begin position="653"/>
        <end position="725"/>
    </location>
</feature>
<dbReference type="PROSITE" id="PS50113">
    <property type="entry name" value="PAC"/>
    <property type="match status" value="2"/>
</dbReference>
<dbReference type="PROSITE" id="PS50110">
    <property type="entry name" value="RESPONSE_REGULATORY"/>
    <property type="match status" value="1"/>
</dbReference>
<comment type="caution">
    <text evidence="16">The sequence shown here is derived from an EMBL/GenBank/DDBJ whole genome shotgun (WGS) entry which is preliminary data.</text>
</comment>
<dbReference type="InterPro" id="IPR036890">
    <property type="entry name" value="HATPase_C_sf"/>
</dbReference>
<dbReference type="InterPro" id="IPR013767">
    <property type="entry name" value="PAS_fold"/>
</dbReference>
<dbReference type="SMART" id="SM00388">
    <property type="entry name" value="HisKA"/>
    <property type="match status" value="1"/>
</dbReference>
<evidence type="ECO:0000259" key="13">
    <source>
        <dbReference type="PROSITE" id="PS50110"/>
    </source>
</evidence>
<organism evidence="16 17">
    <name type="scientific">Ideonella dechloratans</name>
    <dbReference type="NCBI Taxonomy" id="36863"/>
    <lineage>
        <taxon>Bacteria</taxon>
        <taxon>Pseudomonadati</taxon>
        <taxon>Pseudomonadota</taxon>
        <taxon>Betaproteobacteria</taxon>
        <taxon>Burkholderiales</taxon>
        <taxon>Sphaerotilaceae</taxon>
        <taxon>Ideonella</taxon>
    </lineage>
</organism>
<dbReference type="InterPro" id="IPR011006">
    <property type="entry name" value="CheY-like_superfamily"/>
</dbReference>
<dbReference type="Pfam" id="PF00072">
    <property type="entry name" value="Response_reg"/>
    <property type="match status" value="1"/>
</dbReference>
<feature type="domain" description="PAS" evidence="14">
    <location>
        <begin position="403"/>
        <end position="473"/>
    </location>
</feature>
<evidence type="ECO:0000256" key="1">
    <source>
        <dbReference type="ARBA" id="ARBA00000085"/>
    </source>
</evidence>
<evidence type="ECO:0000256" key="9">
    <source>
        <dbReference type="ARBA" id="ARBA00070616"/>
    </source>
</evidence>
<dbReference type="InterPro" id="IPR000014">
    <property type="entry name" value="PAS"/>
</dbReference>
<dbReference type="PANTHER" id="PTHR43304:SF1">
    <property type="entry name" value="PAC DOMAIN-CONTAINING PROTEIN"/>
    <property type="match status" value="1"/>
</dbReference>
<dbReference type="SUPFAM" id="SSF55874">
    <property type="entry name" value="ATPase domain of HSP90 chaperone/DNA topoisomerase II/histidine kinase"/>
    <property type="match status" value="1"/>
</dbReference>
<dbReference type="Gene3D" id="3.40.50.2300">
    <property type="match status" value="1"/>
</dbReference>
<dbReference type="Pfam" id="PF02518">
    <property type="entry name" value="HATPase_c"/>
    <property type="match status" value="1"/>
</dbReference>
<evidence type="ECO:0000256" key="6">
    <source>
        <dbReference type="ARBA" id="ARBA00022777"/>
    </source>
</evidence>
<dbReference type="PROSITE" id="PS50112">
    <property type="entry name" value="PAS"/>
    <property type="match status" value="5"/>
</dbReference>
<reference evidence="16 17" key="1">
    <citation type="submission" date="2019-09" db="EMBL/GenBank/DDBJ databases">
        <title>Draft genome sequences of 48 bacterial type strains from the CCUG.</title>
        <authorList>
            <person name="Tunovic T."/>
            <person name="Pineiro-Iglesias B."/>
            <person name="Unosson C."/>
            <person name="Inganas E."/>
            <person name="Ohlen M."/>
            <person name="Cardew S."/>
            <person name="Jensie-Markopoulos S."/>
            <person name="Salva-Serra F."/>
            <person name="Jaen-Luchoro D."/>
            <person name="Karlsson R."/>
            <person name="Svensson-Stadler L."/>
            <person name="Chun J."/>
            <person name="Moore E."/>
        </authorList>
    </citation>
    <scope>NUCLEOTIDE SEQUENCE [LARGE SCALE GENOMIC DNA]</scope>
    <source>
        <strain evidence="16 17">CCUG 30977</strain>
    </source>
</reference>
<dbReference type="Gene3D" id="3.30.450.20">
    <property type="entry name" value="PAS domain"/>
    <property type="match status" value="5"/>
</dbReference>
<evidence type="ECO:0000313" key="16">
    <source>
        <dbReference type="EMBL" id="KAB0577772.1"/>
    </source>
</evidence>
<dbReference type="SUPFAM" id="SSF47384">
    <property type="entry name" value="Homodimeric domain of signal transducing histidine kinase"/>
    <property type="match status" value="1"/>
</dbReference>
<keyword evidence="5" id="KW-0547">Nucleotide-binding</keyword>
<feature type="transmembrane region" description="Helical" evidence="11">
    <location>
        <begin position="88"/>
        <end position="110"/>
    </location>
</feature>
<name>A0A643F9V4_IDEDE</name>
<dbReference type="SUPFAM" id="SSF52172">
    <property type="entry name" value="CheY-like"/>
    <property type="match status" value="1"/>
</dbReference>
<keyword evidence="3 10" id="KW-0597">Phosphoprotein</keyword>
<dbReference type="InterPro" id="IPR013656">
    <property type="entry name" value="PAS_4"/>
</dbReference>
<feature type="domain" description="Histidine kinase" evidence="12">
    <location>
        <begin position="926"/>
        <end position="1157"/>
    </location>
</feature>
<dbReference type="Pfam" id="PF17159">
    <property type="entry name" value="MASE3"/>
    <property type="match status" value="1"/>
</dbReference>
<dbReference type="InterPro" id="IPR001789">
    <property type="entry name" value="Sig_transdc_resp-reg_receiver"/>
</dbReference>
<dbReference type="Pfam" id="PF08448">
    <property type="entry name" value="PAS_4"/>
    <property type="match status" value="1"/>
</dbReference>
<dbReference type="Pfam" id="PF08447">
    <property type="entry name" value="PAS_3"/>
    <property type="match status" value="1"/>
</dbReference>
<feature type="transmembrane region" description="Helical" evidence="11">
    <location>
        <begin position="53"/>
        <end position="76"/>
    </location>
</feature>
<feature type="modified residue" description="4-aspartylphosphate" evidence="10">
    <location>
        <position position="1233"/>
    </location>
</feature>
<dbReference type="InterPro" id="IPR013655">
    <property type="entry name" value="PAS_fold_3"/>
</dbReference>
<evidence type="ECO:0000256" key="10">
    <source>
        <dbReference type="PROSITE-ProRule" id="PRU00169"/>
    </source>
</evidence>
<dbReference type="InterPro" id="IPR036097">
    <property type="entry name" value="HisK_dim/P_sf"/>
</dbReference>
<comment type="catalytic activity">
    <reaction evidence="1">
        <text>ATP + protein L-histidine = ADP + protein N-phospho-L-histidine.</text>
        <dbReference type="EC" id="2.7.13.3"/>
    </reaction>
</comment>
<dbReference type="SMART" id="SM00086">
    <property type="entry name" value="PAC"/>
    <property type="match status" value="3"/>
</dbReference>
<proteinExistence type="predicted"/>
<feature type="transmembrane region" description="Helical" evidence="11">
    <location>
        <begin position="155"/>
        <end position="174"/>
    </location>
</feature>
<evidence type="ECO:0000256" key="3">
    <source>
        <dbReference type="ARBA" id="ARBA00022553"/>
    </source>
</evidence>
<sequence length="1302" mass="141805">MSQESPSSLRLHLGDPGPEWRRALPWMLPILVLLALEYSPWRAALGFPLSSYLGFHTAVELIAMTMGLVCFGLLWLTPATAVRTSTVVLASAVAAAAGLDLLHVLSYAGMPALVTPSSPEKAIAFWLAGRTALAVGLLVAAWAPLRRLEAPGRRYLWLSLALLAMAGIVWLVLWHAEALPPTFLPGEGLTPFKVGFELVLVGMNLVAAARLQRVARRVGTPAVSLAVAAMFCAVAGLCFASYASPSDMLNALGHVAKILAYAYLVRTAYLLSLRLPLAQAGGLADALTASGNPTLICSELGSIHWVNPAFTQVTGYTLTELRGRSLAGLCSGADARWSEQQQAMANGQSWQGHVTMRRKDGSSYLDSRRLTPIRNAQGHLNAYVMTGEDITEREAQAHALAAGQERLRALLASAPDAVIVIDPAGMVQLANQAAEQMFGYSRAEMVGQNVRMLMPAEVADVHDGHLQRYAQTGDPRIIGRGRDVEGQHRDGHRMDLHLTVGEAQLPDGKVYIGFMRDTREQRQAQRALAEREQRYRALMDTAIDGVILSDLDGRILEANDAYSRLSGYSRDELRRMKIVDLQAEFDTAGVADRMRRVVQQGNLQFETWHRSKQGVVWPVEVSVAHWAVDGGQLFIFARDLSARKMAERALRESEERLALALRGTNDGLWDYDFLDQSLFLSPRWKEMLGYGEAELPSQLDWVRRLLHPEDALSAHAAVADLLAGRGGDRFELELRLRHKDGHWMPVLCRGQLVRDEAGQPLRLIGTHQDLSERRRAEQSLRESEDKLRSLFELSPLGIAMCTMDGRLVEFNEAYRALLGFDAATLRSMTYWELTPPEYVQAEAEQLQAVAHTGRYGPYDKEYLRADGSRVPVRMNGVRIELAGQHYLWSITEDLTAQRRVEAERQALAQQQMQSQKLEALGQLTGGIAHDFNNMLGGILGLASLGLERHVEDPDSKLAQYLREIVRTSERGRDLVAKMLAYVRTGEPAVSPPQALAPIVGEVCDLLRASMPAGVSLDCRCPDPVPPARISAVDLHQIVMNLVLNARDAVGQGGRIEVGLCHQRQVPASGGGQLCSHCHQPLPQDCVVLEVRDDGPGIPPELRPRIFDPFFTTKAVGKGTGLGLASVTGLVHRAGGHVQVVAPAGGGTLMRVLLPAAGEAVVRVETVRPVPLPLPSGGAVWVVDDDPAVLVFLTELLRESGFEVQAFAEPRPALDALRAIQGQSQAHPVALITDQTMPGMSGAELAQAALALLPKLPVVLCTGYSEHIDAEGARALGVRCFLRKPFDSQELLAALAGVLPEPG</sequence>
<dbReference type="Pfam" id="PF00512">
    <property type="entry name" value="HisKA"/>
    <property type="match status" value="1"/>
</dbReference>
<dbReference type="InterPro" id="IPR003594">
    <property type="entry name" value="HATPase_dom"/>
</dbReference>
<protein>
    <recommendedName>
        <fullName evidence="9">Sensor protein FixL</fullName>
        <ecNumber evidence="2">2.7.13.3</ecNumber>
    </recommendedName>
</protein>
<keyword evidence="11" id="KW-0812">Transmembrane</keyword>
<feature type="domain" description="PAS" evidence="14">
    <location>
        <begin position="531"/>
        <end position="601"/>
    </location>
</feature>
<feature type="transmembrane region" description="Helical" evidence="11">
    <location>
        <begin position="122"/>
        <end position="143"/>
    </location>
</feature>
<feature type="domain" description="PAC" evidence="15">
    <location>
        <begin position="350"/>
        <end position="402"/>
    </location>
</feature>
<evidence type="ECO:0000256" key="7">
    <source>
        <dbReference type="ARBA" id="ARBA00022840"/>
    </source>
</evidence>
<accession>A0A643F9V4</accession>
<dbReference type="SMART" id="SM00387">
    <property type="entry name" value="HATPase_c"/>
    <property type="match status" value="1"/>
</dbReference>
<dbReference type="GO" id="GO:0006355">
    <property type="term" value="P:regulation of DNA-templated transcription"/>
    <property type="evidence" value="ECO:0007669"/>
    <property type="project" value="InterPro"/>
</dbReference>
<keyword evidence="4" id="KW-0808">Transferase</keyword>
<evidence type="ECO:0000256" key="2">
    <source>
        <dbReference type="ARBA" id="ARBA00012438"/>
    </source>
</evidence>
<dbReference type="PANTHER" id="PTHR43304">
    <property type="entry name" value="PHYTOCHROME-LIKE PROTEIN CPH1"/>
    <property type="match status" value="1"/>
</dbReference>
<dbReference type="EMBL" id="VZPB01000044">
    <property type="protein sequence ID" value="KAB0577772.1"/>
    <property type="molecule type" value="Genomic_DNA"/>
</dbReference>
<feature type="domain" description="PAS" evidence="14">
    <location>
        <begin position="783"/>
        <end position="853"/>
    </location>
</feature>
<dbReference type="InterPro" id="IPR033425">
    <property type="entry name" value="MASE3"/>
</dbReference>
<dbReference type="Gene3D" id="3.30.565.10">
    <property type="entry name" value="Histidine kinase-like ATPase, C-terminal domain"/>
    <property type="match status" value="1"/>
</dbReference>
<dbReference type="GO" id="GO:0005524">
    <property type="term" value="F:ATP binding"/>
    <property type="evidence" value="ECO:0007669"/>
    <property type="project" value="UniProtKB-KW"/>
</dbReference>